<name>A0A1E7Q6B0_9GAMM</name>
<evidence type="ECO:0008006" key="4">
    <source>
        <dbReference type="Google" id="ProtNLM"/>
    </source>
</evidence>
<evidence type="ECO:0000256" key="1">
    <source>
        <dbReference type="SAM" id="Phobius"/>
    </source>
</evidence>
<dbReference type="Proteomes" id="UP000242258">
    <property type="component" value="Unassembled WGS sequence"/>
</dbReference>
<evidence type="ECO:0000313" key="3">
    <source>
        <dbReference type="Proteomes" id="UP000242258"/>
    </source>
</evidence>
<proteinExistence type="predicted"/>
<dbReference type="RefSeq" id="WP_070049256.1">
    <property type="nucleotide sequence ID" value="NZ_CBCSDO010000004.1"/>
</dbReference>
<dbReference type="STRING" id="1628148.BI198_09035"/>
<dbReference type="Pfam" id="PF06127">
    <property type="entry name" value="Mpo1-like"/>
    <property type="match status" value="1"/>
</dbReference>
<dbReference type="GO" id="GO:0046521">
    <property type="term" value="P:sphingoid catabolic process"/>
    <property type="evidence" value="ECO:0007669"/>
    <property type="project" value="TreeGrafter"/>
</dbReference>
<keyword evidence="1" id="KW-1133">Transmembrane helix</keyword>
<dbReference type="GO" id="GO:0016020">
    <property type="term" value="C:membrane"/>
    <property type="evidence" value="ECO:0007669"/>
    <property type="project" value="GOC"/>
</dbReference>
<dbReference type="EMBL" id="MKEK01000001">
    <property type="protein sequence ID" value="OEY69686.1"/>
    <property type="molecule type" value="Genomic_DNA"/>
</dbReference>
<comment type="caution">
    <text evidence="2">The sequence shown here is derived from an EMBL/GenBank/DDBJ whole genome shotgun (WGS) entry which is preliminary data.</text>
</comment>
<evidence type="ECO:0000313" key="2">
    <source>
        <dbReference type="EMBL" id="OEY69686.1"/>
    </source>
</evidence>
<feature type="transmembrane region" description="Helical" evidence="1">
    <location>
        <begin position="133"/>
        <end position="151"/>
    </location>
</feature>
<keyword evidence="1" id="KW-0812">Transmembrane</keyword>
<reference evidence="3" key="1">
    <citation type="submission" date="2016-09" db="EMBL/GenBank/DDBJ databases">
        <authorList>
            <person name="Wan X."/>
            <person name="Hou S."/>
        </authorList>
    </citation>
    <scope>NUCLEOTIDE SEQUENCE [LARGE SCALE GENOMIC DNA]</scope>
    <source>
        <strain evidence="3">KH87</strain>
    </source>
</reference>
<dbReference type="InterPro" id="IPR009305">
    <property type="entry name" value="Mpo1-like"/>
</dbReference>
<dbReference type="PANTHER" id="PTHR28026:SF9">
    <property type="entry name" value="2-HYDROXY-PALMITIC ACID DIOXYGENASE MPO1"/>
    <property type="match status" value="1"/>
</dbReference>
<keyword evidence="3" id="KW-1185">Reference proteome</keyword>
<sequence>MKTAQQWFDEYGQSHNNGVNKAIHWLAVPIIYLTVLGLLWQIPMPFTLFAEQQITWSLVVAIPILMFYFNLSFSIGLGMTLFTALGVMLIRWYQLTFTTDVWLISILLFIVMWILQFIGHKVEGKKPSFFQDLQFLLIGPAWLLGFIYRRFNIKY</sequence>
<feature type="transmembrane region" description="Helical" evidence="1">
    <location>
        <begin position="101"/>
        <end position="118"/>
    </location>
</feature>
<accession>A0A1E7Q6B0</accession>
<protein>
    <recommendedName>
        <fullName evidence="4">DUF962 domain-containing protein</fullName>
    </recommendedName>
</protein>
<keyword evidence="1" id="KW-0472">Membrane</keyword>
<dbReference type="AlphaFoldDB" id="A0A1E7Q6B0"/>
<dbReference type="OrthoDB" id="5515308at2"/>
<feature type="transmembrane region" description="Helical" evidence="1">
    <location>
        <begin position="22"/>
        <end position="42"/>
    </location>
</feature>
<organism evidence="2 3">
    <name type="scientific">Rheinheimera salexigens</name>
    <dbReference type="NCBI Taxonomy" id="1628148"/>
    <lineage>
        <taxon>Bacteria</taxon>
        <taxon>Pseudomonadati</taxon>
        <taxon>Pseudomonadota</taxon>
        <taxon>Gammaproteobacteria</taxon>
        <taxon>Chromatiales</taxon>
        <taxon>Chromatiaceae</taxon>
        <taxon>Rheinheimera</taxon>
    </lineage>
</organism>
<feature type="transmembrane region" description="Helical" evidence="1">
    <location>
        <begin position="54"/>
        <end position="71"/>
    </location>
</feature>
<gene>
    <name evidence="2" type="ORF">BI198_09035</name>
</gene>
<dbReference type="PANTHER" id="PTHR28026">
    <property type="entry name" value="DUF962 DOMAIN PROTEIN (AFU_ORTHOLOGUE AFUA_8G05310)"/>
    <property type="match status" value="1"/>
</dbReference>